<dbReference type="InterPro" id="IPR004838">
    <property type="entry name" value="NHTrfase_class1_PyrdxlP-BS"/>
</dbReference>
<name>A0A172WWM3_STUST</name>
<dbReference type="PANTHER" id="PTHR42885">
    <property type="entry name" value="HISTIDINOL-PHOSPHATE AMINOTRANSFERASE-RELATED"/>
    <property type="match status" value="1"/>
</dbReference>
<evidence type="ECO:0000259" key="10">
    <source>
        <dbReference type="Pfam" id="PF00155"/>
    </source>
</evidence>
<organism evidence="11 12">
    <name type="scientific">Stutzerimonas stutzeri</name>
    <name type="common">Pseudomonas stutzeri</name>
    <dbReference type="NCBI Taxonomy" id="316"/>
    <lineage>
        <taxon>Bacteria</taxon>
        <taxon>Pseudomonadati</taxon>
        <taxon>Pseudomonadota</taxon>
        <taxon>Gammaproteobacteria</taxon>
        <taxon>Pseudomonadales</taxon>
        <taxon>Pseudomonadaceae</taxon>
        <taxon>Stutzerimonas</taxon>
    </lineage>
</organism>
<evidence type="ECO:0000313" key="12">
    <source>
        <dbReference type="Proteomes" id="UP000077787"/>
    </source>
</evidence>
<dbReference type="PROSITE" id="PS00105">
    <property type="entry name" value="AA_TRANSFER_CLASS_1"/>
    <property type="match status" value="1"/>
</dbReference>
<dbReference type="EC" id="4.1.1.81" evidence="4"/>
<evidence type="ECO:0000256" key="7">
    <source>
        <dbReference type="ARBA" id="ARBA00023239"/>
    </source>
</evidence>
<dbReference type="Proteomes" id="UP000077787">
    <property type="component" value="Chromosome"/>
</dbReference>
<evidence type="ECO:0000256" key="4">
    <source>
        <dbReference type="ARBA" id="ARBA00012285"/>
    </source>
</evidence>
<comment type="pathway">
    <text evidence="3">Cofactor biosynthesis; adenosylcobalamin biosynthesis.</text>
</comment>
<dbReference type="NCBIfam" id="TIGR01140">
    <property type="entry name" value="L_thr_O3P_dcar"/>
    <property type="match status" value="1"/>
</dbReference>
<dbReference type="InterPro" id="IPR015424">
    <property type="entry name" value="PyrdxlP-dep_Trfase"/>
</dbReference>
<proteinExistence type="predicted"/>
<reference evidence="11 12" key="1">
    <citation type="submission" date="2016-05" db="EMBL/GenBank/DDBJ databases">
        <title>Genome sequence of Pseudomonas stutzeri 273 and identification of the exopolysaccharide biosynthesis locus.</title>
        <authorList>
            <person name="Wu S."/>
            <person name="Sun C."/>
        </authorList>
    </citation>
    <scope>NUCLEOTIDE SEQUENCE [LARGE SCALE GENOMIC DNA]</scope>
    <source>
        <strain evidence="11 12">273</strain>
    </source>
</reference>
<comment type="catalytic activity">
    <reaction evidence="9">
        <text>O-phospho-L-threonine + H(+) = (R)-1-aminopropan-2-yl phosphate + CO2</text>
        <dbReference type="Rhea" id="RHEA:11492"/>
        <dbReference type="ChEBI" id="CHEBI:15378"/>
        <dbReference type="ChEBI" id="CHEBI:16526"/>
        <dbReference type="ChEBI" id="CHEBI:58563"/>
        <dbReference type="ChEBI" id="CHEBI:58675"/>
        <dbReference type="EC" id="4.1.1.81"/>
    </reaction>
</comment>
<dbReference type="GO" id="GO:0030170">
    <property type="term" value="F:pyridoxal phosphate binding"/>
    <property type="evidence" value="ECO:0007669"/>
    <property type="project" value="InterPro"/>
</dbReference>
<dbReference type="PANTHER" id="PTHR42885:SF1">
    <property type="entry name" value="THREONINE-PHOSPHATE DECARBOXYLASE"/>
    <property type="match status" value="1"/>
</dbReference>
<dbReference type="InterPro" id="IPR004839">
    <property type="entry name" value="Aminotransferase_I/II_large"/>
</dbReference>
<dbReference type="InterPro" id="IPR015422">
    <property type="entry name" value="PyrdxlP-dep_Trfase_small"/>
</dbReference>
<protein>
    <recommendedName>
        <fullName evidence="4">threonine-phosphate decarboxylase</fullName>
        <ecNumber evidence="4">4.1.1.81</ecNumber>
    </recommendedName>
    <alternativeName>
        <fullName evidence="8">L-threonine-O-3-phosphate decarboxylase</fullName>
    </alternativeName>
</protein>
<dbReference type="AlphaFoldDB" id="A0A172WWM3"/>
<dbReference type="UniPathway" id="UPA00148"/>
<dbReference type="Gene3D" id="3.40.640.10">
    <property type="entry name" value="Type I PLP-dependent aspartate aminotransferase-like (Major domain)"/>
    <property type="match status" value="1"/>
</dbReference>
<keyword evidence="7" id="KW-0456">Lyase</keyword>
<dbReference type="GO" id="GO:0048472">
    <property type="term" value="F:threonine-phosphate decarboxylase activity"/>
    <property type="evidence" value="ECO:0007669"/>
    <property type="project" value="UniProtKB-EC"/>
</dbReference>
<accession>A0A172WWM3</accession>
<dbReference type="EMBL" id="CP015641">
    <property type="protein sequence ID" value="ANF27705.1"/>
    <property type="molecule type" value="Genomic_DNA"/>
</dbReference>
<dbReference type="Pfam" id="PF00155">
    <property type="entry name" value="Aminotran_1_2"/>
    <property type="match status" value="1"/>
</dbReference>
<dbReference type="SUPFAM" id="SSF53383">
    <property type="entry name" value="PLP-dependent transferases"/>
    <property type="match status" value="1"/>
</dbReference>
<evidence type="ECO:0000256" key="1">
    <source>
        <dbReference type="ARBA" id="ARBA00001933"/>
    </source>
</evidence>
<keyword evidence="5" id="KW-0169">Cobalamin biosynthesis</keyword>
<gene>
    <name evidence="11" type="ORF">PS273GM_22505</name>
</gene>
<keyword evidence="6" id="KW-0663">Pyridoxal phosphate</keyword>
<dbReference type="Gene3D" id="3.90.1150.10">
    <property type="entry name" value="Aspartate Aminotransferase, domain 1"/>
    <property type="match status" value="1"/>
</dbReference>
<sequence>MLEHGGKLRRAAEHFDIPLQDWLDLSTGIAPYGFDLPAIPTEAWLRLPETEDELETAAQGYFGAASLLPVAGSQAAIQMLPRLRRPLQVGIVSPCYAEHAEAWRREGHRLSEFSEGSVPRALDGLDVLVVVNPNNPTGRLLPPEQLLAWHGRLAERGGWLVVDEAFMDPTPCHSLAPHSHLPGLIVLRSFGKFFGMAGARLGFVLAEQSLLSVLSDALGPWPIAGPSRFIGTVLLADLDGQRRQRERLLGDSARLAQLLSEHGLSPAGGCGLFHWVVTEEATMLREFLACQGILVRRFLYPPSVRFGLPADEAGWARLTRALSSYQALSA</sequence>
<dbReference type="OrthoDB" id="9799304at2"/>
<dbReference type="CDD" id="cd00609">
    <property type="entry name" value="AAT_like"/>
    <property type="match status" value="1"/>
</dbReference>
<dbReference type="InterPro" id="IPR015421">
    <property type="entry name" value="PyrdxlP-dep_Trfase_major"/>
</dbReference>
<dbReference type="GO" id="GO:0009236">
    <property type="term" value="P:cobalamin biosynthetic process"/>
    <property type="evidence" value="ECO:0007669"/>
    <property type="project" value="UniProtKB-UniPathway"/>
</dbReference>
<evidence type="ECO:0000256" key="5">
    <source>
        <dbReference type="ARBA" id="ARBA00022573"/>
    </source>
</evidence>
<comment type="function">
    <text evidence="2">Decarboxylates L-threonine-O-3-phosphate to yield (R)-1-amino-2-propanol O-2-phosphate, the precursor for the linkage between the nucleotide loop and the corrin ring in cobalamin.</text>
</comment>
<dbReference type="InterPro" id="IPR005860">
    <property type="entry name" value="CobD"/>
</dbReference>
<evidence type="ECO:0000313" key="11">
    <source>
        <dbReference type="EMBL" id="ANF27705.1"/>
    </source>
</evidence>
<evidence type="ECO:0000256" key="6">
    <source>
        <dbReference type="ARBA" id="ARBA00022898"/>
    </source>
</evidence>
<comment type="cofactor">
    <cofactor evidence="1">
        <name>pyridoxal 5'-phosphate</name>
        <dbReference type="ChEBI" id="CHEBI:597326"/>
    </cofactor>
</comment>
<evidence type="ECO:0000256" key="2">
    <source>
        <dbReference type="ARBA" id="ARBA00003444"/>
    </source>
</evidence>
<dbReference type="RefSeq" id="WP_064482573.1">
    <property type="nucleotide sequence ID" value="NZ_CP015641.1"/>
</dbReference>
<evidence type="ECO:0000256" key="8">
    <source>
        <dbReference type="ARBA" id="ARBA00029996"/>
    </source>
</evidence>
<evidence type="ECO:0000256" key="3">
    <source>
        <dbReference type="ARBA" id="ARBA00004953"/>
    </source>
</evidence>
<feature type="domain" description="Aminotransferase class I/classII large" evidence="10">
    <location>
        <begin position="51"/>
        <end position="308"/>
    </location>
</feature>
<evidence type="ECO:0000256" key="9">
    <source>
        <dbReference type="ARBA" id="ARBA00048531"/>
    </source>
</evidence>